<evidence type="ECO:0000259" key="1">
    <source>
        <dbReference type="Pfam" id="PF13173"/>
    </source>
</evidence>
<sequence length="426" mass="46695">MEYQPRILDGVISDALKRFPAIALDGPKAVGKSATASRLAGSVFTLDNPEELAILRADRGRTSSADRPVLLDEWQYDPPIWDHVRREVDHDRTPGRFLLTGSANTNDAQIHTGAGRIVRLRMYPMSLAERRLDEPSVSLGQILADVNVDIEGTTDVSLDSYVREIVSSGFPALRHGSEATVADELDAYLTYALQREVPALGSMFRRPQALLAWLRAYAAAAATTASFESIAAAVSKESRPSRATIGDFREALAQLWLLDEIPAWAPEGGELNRLGNKPKHQLADPALAARLLRATPESLLGNRTRADTNRNYRSLKNGPLLGSLFETLVTLCVRCYVPPFGHQVGHLRTHSGDHEVDLIVEGPDGRVVAIEIKLASEIDDSDVRHLNWLHEKIGDELIDKIVVTSGKFAYRRQDGVAVVPLALLGS</sequence>
<evidence type="ECO:0000313" key="3">
    <source>
        <dbReference type="EMBL" id="AOP53136.1"/>
    </source>
</evidence>
<dbReference type="AlphaFoldDB" id="A0A1D7W271"/>
<feature type="domain" description="DUF4143" evidence="2">
    <location>
        <begin position="194"/>
        <end position="374"/>
    </location>
</feature>
<dbReference type="InterPro" id="IPR025420">
    <property type="entry name" value="DUF4143"/>
</dbReference>
<evidence type="ECO:0000313" key="4">
    <source>
        <dbReference type="Proteomes" id="UP000094793"/>
    </source>
</evidence>
<gene>
    <name evidence="3" type="ORF">BLSMQ_1426</name>
</gene>
<dbReference type="Proteomes" id="UP000094793">
    <property type="component" value="Chromosome"/>
</dbReference>
<dbReference type="PANTHER" id="PTHR43566:SF2">
    <property type="entry name" value="DUF4143 DOMAIN-CONTAINING PROTEIN"/>
    <property type="match status" value="1"/>
</dbReference>
<dbReference type="Pfam" id="PF13173">
    <property type="entry name" value="AAA_14"/>
    <property type="match status" value="1"/>
</dbReference>
<dbReference type="OrthoDB" id="128089at2"/>
<feature type="domain" description="AAA" evidence="1">
    <location>
        <begin position="20"/>
        <end position="129"/>
    </location>
</feature>
<dbReference type="EMBL" id="CP017150">
    <property type="protein sequence ID" value="AOP53136.1"/>
    <property type="molecule type" value="Genomic_DNA"/>
</dbReference>
<dbReference type="PATRIC" id="fig|1703.10.peg.1463"/>
<organism evidence="3 4">
    <name type="scientific">Brevibacterium aurantiacum</name>
    <dbReference type="NCBI Taxonomy" id="273384"/>
    <lineage>
        <taxon>Bacteria</taxon>
        <taxon>Bacillati</taxon>
        <taxon>Actinomycetota</taxon>
        <taxon>Actinomycetes</taxon>
        <taxon>Micrococcales</taxon>
        <taxon>Brevibacteriaceae</taxon>
        <taxon>Brevibacterium</taxon>
    </lineage>
</organism>
<reference evidence="4" key="1">
    <citation type="submission" date="2016-09" db="EMBL/GenBank/DDBJ databases">
        <title>Complete Genome Sequence of Brevibacterium linens SMQ-1335.</title>
        <authorList>
            <person name="de Melo A.G."/>
            <person name="Labrie S.J."/>
            <person name="Dumaresq J."/>
            <person name="Roberts R.J."/>
            <person name="Tremblay D.M."/>
            <person name="Moineau S."/>
        </authorList>
    </citation>
    <scope>NUCLEOTIDE SEQUENCE [LARGE SCALE GENOMIC DNA]</scope>
    <source>
        <strain evidence="4">SMQ-1335</strain>
    </source>
</reference>
<dbReference type="PANTHER" id="PTHR43566">
    <property type="entry name" value="CONSERVED PROTEIN"/>
    <property type="match status" value="1"/>
</dbReference>
<dbReference type="InterPro" id="IPR041682">
    <property type="entry name" value="AAA_14"/>
</dbReference>
<dbReference type="KEGG" id="blin:BLSMQ_1426"/>
<dbReference type="Pfam" id="PF13635">
    <property type="entry name" value="DUF4143"/>
    <property type="match status" value="1"/>
</dbReference>
<accession>A0A1D7W271</accession>
<dbReference type="RefSeq" id="WP_029417643.1">
    <property type="nucleotide sequence ID" value="NZ_AAGP01000043.1"/>
</dbReference>
<proteinExistence type="predicted"/>
<protein>
    <submittedName>
        <fullName evidence="3">Uncharacterized protein</fullName>
    </submittedName>
</protein>
<evidence type="ECO:0000259" key="2">
    <source>
        <dbReference type="Pfam" id="PF13635"/>
    </source>
</evidence>
<name>A0A1D7W271_BREAU</name>